<proteinExistence type="predicted"/>
<evidence type="ECO:0000313" key="3">
    <source>
        <dbReference type="WBParaSite" id="HPBE_0000542801-mRNA-1"/>
    </source>
</evidence>
<gene>
    <name evidence="1" type="ORF">HPBE_LOCUS5429</name>
</gene>
<protein>
    <submittedName>
        <fullName evidence="3">Secreted protein</fullName>
    </submittedName>
</protein>
<accession>A0A3P7Y1L5</accession>
<reference evidence="3" key="2">
    <citation type="submission" date="2019-09" db="UniProtKB">
        <authorList>
            <consortium name="WormBaseParasite"/>
        </authorList>
    </citation>
    <scope>IDENTIFICATION</scope>
</reference>
<keyword evidence="2" id="KW-1185">Reference proteome</keyword>
<dbReference type="Proteomes" id="UP000050761">
    <property type="component" value="Unassembled WGS sequence"/>
</dbReference>
<name>A0A183FFT6_HELPZ</name>
<dbReference type="WBParaSite" id="HPBE_0000542801-mRNA-1">
    <property type="protein sequence ID" value="HPBE_0000542801-mRNA-1"/>
    <property type="gene ID" value="HPBE_0000542801"/>
</dbReference>
<dbReference type="AlphaFoldDB" id="A0A183FFT6"/>
<evidence type="ECO:0000313" key="2">
    <source>
        <dbReference type="Proteomes" id="UP000050761"/>
    </source>
</evidence>
<evidence type="ECO:0000313" key="1">
    <source>
        <dbReference type="EMBL" id="VDO64524.1"/>
    </source>
</evidence>
<sequence length="72" mass="7652">MLLTGGVAGSVGGRDRSLVQSHTYTRYPRKNGRSVLSGTISVGRRLCRNTLTSRSGGYIVGECEISAAGDYE</sequence>
<accession>A0A183FFT6</accession>
<organism evidence="2 3">
    <name type="scientific">Heligmosomoides polygyrus</name>
    <name type="common">Parasitic roundworm</name>
    <dbReference type="NCBI Taxonomy" id="6339"/>
    <lineage>
        <taxon>Eukaryota</taxon>
        <taxon>Metazoa</taxon>
        <taxon>Ecdysozoa</taxon>
        <taxon>Nematoda</taxon>
        <taxon>Chromadorea</taxon>
        <taxon>Rhabditida</taxon>
        <taxon>Rhabditina</taxon>
        <taxon>Rhabditomorpha</taxon>
        <taxon>Strongyloidea</taxon>
        <taxon>Heligmosomidae</taxon>
        <taxon>Heligmosomoides</taxon>
    </lineage>
</organism>
<dbReference type="EMBL" id="UZAH01025468">
    <property type="protein sequence ID" value="VDO64524.1"/>
    <property type="molecule type" value="Genomic_DNA"/>
</dbReference>
<reference evidence="1 2" key="1">
    <citation type="submission" date="2018-11" db="EMBL/GenBank/DDBJ databases">
        <authorList>
            <consortium name="Pathogen Informatics"/>
        </authorList>
    </citation>
    <scope>NUCLEOTIDE SEQUENCE [LARGE SCALE GENOMIC DNA]</scope>
</reference>